<dbReference type="SUPFAM" id="SSF57667">
    <property type="entry name" value="beta-beta-alpha zinc fingers"/>
    <property type="match status" value="3"/>
</dbReference>
<evidence type="ECO:0000313" key="22">
    <source>
        <dbReference type="RefSeq" id="XP_049315924.1"/>
    </source>
</evidence>
<feature type="region of interest" description="Disordered" evidence="12">
    <location>
        <begin position="2672"/>
        <end position="2694"/>
    </location>
</feature>
<evidence type="ECO:0000313" key="18">
    <source>
        <dbReference type="RefSeq" id="XP_049315920.1"/>
    </source>
</evidence>
<feature type="DNA-binding region" description="Homeobox" evidence="10">
    <location>
        <begin position="2770"/>
        <end position="2829"/>
    </location>
</feature>
<dbReference type="RefSeq" id="XP_049315920.1">
    <property type="nucleotide sequence ID" value="XM_049459963.1"/>
</dbReference>
<feature type="region of interest" description="Disordered" evidence="12">
    <location>
        <begin position="2389"/>
        <end position="2416"/>
    </location>
</feature>
<feature type="region of interest" description="Disordered" evidence="12">
    <location>
        <begin position="3884"/>
        <end position="3908"/>
    </location>
</feature>
<dbReference type="Pfam" id="PF00096">
    <property type="entry name" value="zf-C2H2"/>
    <property type="match status" value="3"/>
</dbReference>
<feature type="region of interest" description="Disordered" evidence="12">
    <location>
        <begin position="423"/>
        <end position="456"/>
    </location>
</feature>
<keyword evidence="3" id="KW-0677">Repeat</keyword>
<feature type="domain" description="C2H2-type" evidence="14">
    <location>
        <begin position="2849"/>
        <end position="2876"/>
    </location>
</feature>
<dbReference type="RefSeq" id="XP_049315918.1">
    <property type="nucleotide sequence ID" value="XM_049459961.1"/>
</dbReference>
<dbReference type="InterPro" id="IPR009057">
    <property type="entry name" value="Homeodomain-like_sf"/>
</dbReference>
<dbReference type="RefSeq" id="XP_049315921.1">
    <property type="nucleotide sequence ID" value="XM_049459964.1"/>
</dbReference>
<feature type="region of interest" description="Disordered" evidence="12">
    <location>
        <begin position="2958"/>
        <end position="2988"/>
    </location>
</feature>
<feature type="region of interest" description="Disordered" evidence="12">
    <location>
        <begin position="1655"/>
        <end position="1679"/>
    </location>
</feature>
<evidence type="ECO:0000256" key="11">
    <source>
        <dbReference type="RuleBase" id="RU000682"/>
    </source>
</evidence>
<accession>A0ABM3K368</accession>
<evidence type="ECO:0000256" key="10">
    <source>
        <dbReference type="PROSITE-ProRule" id="PRU00108"/>
    </source>
</evidence>
<sequence>MSDLPLNPIERKSITTREISPTTVTNARIATVTTTEITAATSKPKLSKFATLKSYNNAQDLIPLQHKETAYKATSSLQQSTIDIFAADIKKPTSPQHLEHLTRSKAVFERKRRRRCKNKRSCSLVNIKVADLKDENLETDDQEPMLRADVELFQGKIVFNLDGNAFIIATESSTQDSILNAKTVQKTTESNQLLASNVVGETNIATINLTTTTVASATTTTLSTPSTTLEEVPGGQDGQRLDALKCSASPRIHSFRIVSAQDATTANVANTTTADKSSVEKTEFRKLYTEQQQRSRYSTFDDNDSDSSNGHKISSKIQKSILMCFICKLSFGNTKSFSLHANIEHQLTLQAKEQHLLNREYSSVIIQPQNMDERPQISFLEPIDVLNVIQNDNLNSETDIQFNEGTSQVFSCRLDTSNSEKSTAGCVMREKSEKPATILSNSNSLSPSSSSTSPVSSVVPITQTALSPSKTVPNTLSSAIECINDSHLLLTTSFSKCMLQEQQYEENVPVPTTAVTTLLSSPKFDSSEQQQQKIKANVPIKSVDSADSEVQSASISPSLFPSTENMLAASTLLLPKKESENITKLDETYSLDTRTATGSVLCSNADVQLKPRLITSLIPTTKNTSMTCDMGNNDEHGLYSDDILSPPLSIFRKSHDKMLEMSTLAVNAPITQGDFEHFQEPSGTVSEEDNMLNSTDTLAATVTFLQQQQRQIATMASSSFDPPQPGLVTIAPTPTQLSCLQASLAALSDDIKVNCGTTDAHKTNAKLFTDFLQQHLNLQQQNTFSDISGNYSEHTDHNDGENCEIQQLKTPPYHISNHQFANNTSKFSPNRNNGSCTNSAIMKSPAHMTTSPTAVNVSTAAVAVTATIQQQHAATAAAVAAAAAAVSVANNTPSFTIGACSDHINGRPLGVECARCEMILNSTRLNTGVQMSTRNSCKTLKCPQCNWHYKYQETLEIHMREKHPDGESACGYCLSGQQHPRLARGESYSCGYKPYRCEICNYSTTTKGNLSIHMQSDKHLNNMQELNSSQSMLAAAVAAANSGKADVASKMLMSNNAAAAAQQQQQQQSLPQSQPQQPHSTLVASSSMISSGGPSVNAGGRTSVDGIGTNCSMLNKNKPSFRCDICSYETSVARNLRIHMTSEKHTHNLAALQNNIKHIQAYRFLQQHQQVMAAHQQQQLAAATQVPQSQLPALTSDAANSFLPEIALADLAYNQAIMIQFLQHNSVSQQQQHHESVAKMQIKTSPCSSPHSMQIEQQSTVHQQQQQLQQLRQHLQQCYSPNNSSSLLPSADPFSTSDVHFSSNVSGSCSNDETLEPPIHADPCPKSVYSCLVCGVYGTNSLDELNQHLLIDRSRSCKKQQSIPTNTVKSSCTEKAEKANVTNSNEVMVILNNNYICRLCNYKTNLKANFQLHSKTDKHLQKLNYINHVHEGGTQNEYKLKHLHLASNTVQLKCNCCDFYTNSIQKLSLHTQHMRHDTMRTIFQHLLHIMEQQNFERNKTEQMPAHSKTHSHKDAVEIVPSIRESHSDMPVHDNDGNHTNRSSSIVVEDTPQSMQKSLTCQLCGFSTFTLLNMIQHVKSMRHMQIEQFVNLQRRSEQLDPPSLDDVFKVAEYPTLQSLALTVAARQEENNMIENVNTTSVSVPMARSPNDDFGCITSSRDHNSFSPSSNSSTASGNTSVRSKSYNNVNIFNFQTTNDDKDASTSVLPGTSPLVMPSVVFKCNNCDFFAHSKTEMELHLSAVHPLTEPDYISIPTNSAAIEAFQAAVAAATAAASAVTTTRAPSNKSYSENDNFATIVKRERLCTPENEENVKSADVQIAMSVQDVSTVTPWLTSTTNTVSNNETSAAMVQPKSIHNVLRELEKTAEQEEQLIEDTSGVNALVESTKKISRESVNVQCPLCTDTFDSKQTLEMHLMNVHSVNRDGLSRLLQLVDISAWDLNGKTSVTFTVAKECKGSNIATETTTEQTITGNFNIKASTELDLSLMEVSNDTPLNLNVSHTSTYMHSMESLNNNKLSCQQCGLKFKHELQLLQHAQKMQHFIILPNGDHRCLAASHLSRPCQSTFPTQAAMVIHYKNTHTSLVISERHVYKYRCKHCSLAFKTQEKLSTHLLYHTMREATKCMLCQRNFRTTQALQKHIDQTHHSSGDQHVASKSPSTALSCSGRGSPALQMSHVQNKTQLNEVISDNAAKNQDINGKFRESPPMTPKANESPNVAPSPLPANILQDQQQQQHVAAFTAALLNQPLQQQQHMSGDELTESGGHLMQHLQLKPRNSLLTQKYLHQQNLQNLQQLPQLTAAASTSGLQLNPVEMFNLMQFHHIMSMNFMNLAPPLIFGVGTNSGSAGNVNLLTTTHTPKVTHNTSANALQCGNDMSVPCTSVSPRADLIGTLQQHPQSQSQQSAPTNTVQMGSNQKRARTRITDDQLKILRAHFDINNSPSEESIMEMSQKSNLPMKVVKHWFRNTLFKERQRNKDSPYNFNNPPSTTLNLEEYERTGHAKVIPLNEDLPTSSHNPMHQQQKQNMHVSNSKNNSKEKLTPMSDISGDSSLLIEIKTEPFDDNIEPHITTPGSPHRQNEQQQPQEQSQREQLKKDEKDLLSTSSTLLLSKRQQYLSALPATKHQQQLLEMPENTAVETAAVTPLEQHNHQQQHLSGQSNQNILQQHSQHINLYSYETKSESGSSDILSRPQSPNNSSTVVTTHYASINELINQQLDNLPLGQNNSNINAANMHGNNMGPPKNFQTSKSFDKNSPSSQFDTNSNSSNASSTSSGKRANRTRFTDYQIKVLQEFFENNSYPKDSDLEYLSKLLLLSPRVIVVWFQNARQKQRKIYENQPNNSLYETEEKKHNINYACKKCNMTFQRYYELIRHQKNHCFKEENNKKSAKAQIAAAQIAQNLSSEDSNSSMDINNSSAYQLHHQHISSAGATAALSSTANVSSTSPSSAAPDLTSPQLLFGKSSMSMTDFSPSTTPTPPQIQRERSDSSELLPQGPVHKSKFECDKCKLQFSYYEHFREHQLLHLMNPSLFTTQITNIPEAYGSFGNILQSLQQVAAASATHEHQFLEQPDQPPAKKRKCSETSSTTDEVPAICASGDGEISSSASFSKSKRYDFLYQYFMQNENNNELKQQFQAQHKKSHESEIEMEYLANFYHQSELRKRSNYDFLYQYYQKNEHIKQMSALPSQARFFGSENKPNIDVLLQYYQLNESKKFFQLNASNQQINDHPTASPISTSQYQHVNNPIPISTSDHTTTPRIDRYDITDMSSLKNSLDVLNSTINFPDYDNDNNDHETSSNGCGMDVDDAEIHTDTDDHINDNNQKSNENYGHKSQINVMKSSNDTDNKGYDQVANKLAGMDQINKLATNLQSPSSYGNDKHKPKNLSKSLARYVKNQKDNLAKCKANHVNQKSESKEKSKQQQHYSDLLQIQNETNGLGNNELTLQTMDKRHLPETPISSPNSTTNSNNKPTVGSSNTTANTVTGITEKQQSKRLRTTILPEQLNFLYECYQNDSNPSRKMLEEIAKKINLKKRVVQVWFQNSRAKDKKSRNQRFTAISDDSNYEDASQNNRDYGLFQKNALKSTKRHGSKDANFLPDANISNNTNTGMELGGCNLSQLSQVNIQQHALSIEHICKVKMLLEKTAVEVKLNTDSKIFSTAETDDNVEYGNKQIATDKPNTNADLKERKYVTSGESDFNSAQDSNFMAHMDTDIAGSDRLGTFTRIYKELKLQNAKKRAIGYTSNNQNTELMEWYERDNINNESQGLTTNDMSYNRCKGLQPQNTKQTSEENHKTPESYKIINLTYSAENIDNTDNKSSNGNKKCGQHVEAHDYKHYNNLNNIVSNKVMKMQYNINDSERSSSKTTFFSSNTPQVTSIADDEDTYIGENKDSCDGNTLDLNDNNETKQNASTRNERITANSSSTSCTLTTSTTHTQLTNAHEKDIIQQLFNCNQITGEFHEAHAEKQCG</sequence>
<keyword evidence="4 9" id="KW-0863">Zinc-finger</keyword>
<protein>
    <submittedName>
        <fullName evidence="16 17">Zinc finger protein 2 isoform X1</fullName>
    </submittedName>
</protein>
<reference evidence="16 17" key="1">
    <citation type="submission" date="2025-05" db="UniProtKB">
        <authorList>
            <consortium name="RefSeq"/>
        </authorList>
    </citation>
    <scope>IDENTIFICATION</scope>
    <source>
        <tissue evidence="16 17">Adult</tissue>
    </source>
</reference>
<dbReference type="CDD" id="cd00086">
    <property type="entry name" value="homeodomain"/>
    <property type="match status" value="3"/>
</dbReference>
<feature type="region of interest" description="Disordered" evidence="12">
    <location>
        <begin position="2135"/>
        <end position="2168"/>
    </location>
</feature>
<dbReference type="InterPro" id="IPR036236">
    <property type="entry name" value="Znf_C2H2_sf"/>
</dbReference>
<dbReference type="Pfam" id="PF00046">
    <property type="entry name" value="Homeodomain"/>
    <property type="match status" value="3"/>
</dbReference>
<evidence type="ECO:0000256" key="6">
    <source>
        <dbReference type="ARBA" id="ARBA00023125"/>
    </source>
</evidence>
<evidence type="ECO:0000256" key="12">
    <source>
        <dbReference type="SAM" id="MobiDB-lite"/>
    </source>
</evidence>
<feature type="region of interest" description="Disordered" evidence="12">
    <location>
        <begin position="2718"/>
        <end position="2772"/>
    </location>
</feature>
<feature type="compositionally biased region" description="Polar residues" evidence="12">
    <location>
        <begin position="1242"/>
        <end position="1252"/>
    </location>
</feature>
<feature type="compositionally biased region" description="Basic and acidic residues" evidence="12">
    <location>
        <begin position="2583"/>
        <end position="2594"/>
    </location>
</feature>
<dbReference type="PROSITE" id="PS00028">
    <property type="entry name" value="ZINC_FINGER_C2H2_1"/>
    <property type="match status" value="7"/>
</dbReference>
<feature type="domain" description="Homeobox" evidence="13">
    <location>
        <begin position="2410"/>
        <end position="2470"/>
    </location>
</feature>
<gene>
    <name evidence="16 17 18 19 20 21 22" type="primary">LOC105225707</name>
</gene>
<feature type="region of interest" description="Disordered" evidence="12">
    <location>
        <begin position="1058"/>
        <end position="1102"/>
    </location>
</feature>
<feature type="compositionally biased region" description="Low complexity" evidence="12">
    <location>
        <begin position="1254"/>
        <end position="1266"/>
    </location>
</feature>
<evidence type="ECO:0000256" key="8">
    <source>
        <dbReference type="ARBA" id="ARBA00023242"/>
    </source>
</evidence>
<evidence type="ECO:0000313" key="15">
    <source>
        <dbReference type="Proteomes" id="UP001652620"/>
    </source>
</evidence>
<feature type="compositionally biased region" description="Low complexity" evidence="12">
    <location>
        <begin position="2756"/>
        <end position="2768"/>
    </location>
</feature>
<feature type="domain" description="C2H2-type" evidence="14">
    <location>
        <begin position="2119"/>
        <end position="2147"/>
    </location>
</feature>
<evidence type="ECO:0000256" key="2">
    <source>
        <dbReference type="ARBA" id="ARBA00022723"/>
    </source>
</evidence>
<dbReference type="RefSeq" id="XP_049315922.1">
    <property type="nucleotide sequence ID" value="XM_049459965.1"/>
</dbReference>
<organism evidence="15 20">
    <name type="scientific">Bactrocera dorsalis</name>
    <name type="common">Oriental fruit fly</name>
    <name type="synonym">Dacus dorsalis</name>
    <dbReference type="NCBI Taxonomy" id="27457"/>
    <lineage>
        <taxon>Eukaryota</taxon>
        <taxon>Metazoa</taxon>
        <taxon>Ecdysozoa</taxon>
        <taxon>Arthropoda</taxon>
        <taxon>Hexapoda</taxon>
        <taxon>Insecta</taxon>
        <taxon>Pterygota</taxon>
        <taxon>Neoptera</taxon>
        <taxon>Endopterygota</taxon>
        <taxon>Diptera</taxon>
        <taxon>Brachycera</taxon>
        <taxon>Muscomorpha</taxon>
        <taxon>Tephritoidea</taxon>
        <taxon>Tephritidae</taxon>
        <taxon>Bactrocera</taxon>
        <taxon>Bactrocera</taxon>
    </lineage>
</organism>
<dbReference type="Proteomes" id="UP001652620">
    <property type="component" value="Chromosome 6"/>
</dbReference>
<feature type="compositionally biased region" description="Low complexity" evidence="12">
    <location>
        <begin position="437"/>
        <end position="456"/>
    </location>
</feature>
<feature type="compositionally biased region" description="Polar residues" evidence="12">
    <location>
        <begin position="3884"/>
        <end position="3901"/>
    </location>
</feature>
<feature type="compositionally biased region" description="Polar residues" evidence="12">
    <location>
        <begin position="2738"/>
        <end position="2755"/>
    </location>
</feature>
<evidence type="ECO:0000256" key="5">
    <source>
        <dbReference type="ARBA" id="ARBA00022833"/>
    </source>
</evidence>
<dbReference type="InterPro" id="IPR051968">
    <property type="entry name" value="ZnFinger_Homeobox_TR"/>
</dbReference>
<feature type="compositionally biased region" description="Polar residues" evidence="12">
    <location>
        <begin position="3463"/>
        <end position="3479"/>
    </location>
</feature>
<feature type="domain" description="C2H2-type" evidence="14">
    <location>
        <begin position="995"/>
        <end position="1024"/>
    </location>
</feature>
<feature type="compositionally biased region" description="Basic and acidic residues" evidence="12">
    <location>
        <begin position="3299"/>
        <end position="3310"/>
    </location>
</feature>
<dbReference type="Gene3D" id="3.30.160.60">
    <property type="entry name" value="Classic Zinc Finger"/>
    <property type="match status" value="2"/>
</dbReference>
<feature type="region of interest" description="Disordered" evidence="12">
    <location>
        <begin position="2503"/>
        <end position="2543"/>
    </location>
</feature>
<feature type="domain" description="C2H2-type" evidence="14">
    <location>
        <begin position="1895"/>
        <end position="1923"/>
    </location>
</feature>
<evidence type="ECO:0000313" key="21">
    <source>
        <dbReference type="RefSeq" id="XP_049315923.1"/>
    </source>
</evidence>
<feature type="compositionally biased region" description="Low complexity" evidence="12">
    <location>
        <begin position="2390"/>
        <end position="2400"/>
    </location>
</feature>
<feature type="domain" description="C2H2-type" evidence="14">
    <location>
        <begin position="2015"/>
        <end position="2044"/>
    </location>
</feature>
<dbReference type="RefSeq" id="XP_049315923.1">
    <property type="nucleotide sequence ID" value="XM_049459966.1"/>
</dbReference>
<evidence type="ECO:0000313" key="19">
    <source>
        <dbReference type="RefSeq" id="XP_049315921.1"/>
    </source>
</evidence>
<keyword evidence="8 10" id="KW-0539">Nucleus</keyword>
<feature type="region of interest" description="Disordered" evidence="12">
    <location>
        <begin position="289"/>
        <end position="312"/>
    </location>
</feature>
<feature type="region of interest" description="Disordered" evidence="12">
    <location>
        <begin position="3278"/>
        <end position="3322"/>
    </location>
</feature>
<dbReference type="RefSeq" id="XP_049315924.1">
    <property type="nucleotide sequence ID" value="XM_049459967.1"/>
</dbReference>
<name>A0ABM3K368_BACDO</name>
<feature type="compositionally biased region" description="Low complexity" evidence="12">
    <location>
        <begin position="1058"/>
        <end position="1078"/>
    </location>
</feature>
<dbReference type="RefSeq" id="XP_049315919.1">
    <property type="nucleotide sequence ID" value="XM_049459962.1"/>
</dbReference>
<comment type="subcellular location">
    <subcellularLocation>
        <location evidence="1 10 11">Nucleus</location>
    </subcellularLocation>
</comment>
<dbReference type="PROSITE" id="PS50071">
    <property type="entry name" value="HOMEOBOX_2"/>
    <property type="match status" value="3"/>
</dbReference>
<evidence type="ECO:0000256" key="7">
    <source>
        <dbReference type="ARBA" id="ARBA00023155"/>
    </source>
</evidence>
<dbReference type="SMART" id="SM00355">
    <property type="entry name" value="ZnF_C2H2"/>
    <property type="match status" value="16"/>
</dbReference>
<evidence type="ECO:0000259" key="13">
    <source>
        <dbReference type="PROSITE" id="PS50071"/>
    </source>
</evidence>
<keyword evidence="6 10" id="KW-0238">DNA-binding</keyword>
<dbReference type="Gene3D" id="1.10.10.60">
    <property type="entry name" value="Homeodomain-like"/>
    <property type="match status" value="3"/>
</dbReference>
<feature type="domain" description="Homeobox" evidence="13">
    <location>
        <begin position="2768"/>
        <end position="2828"/>
    </location>
</feature>
<evidence type="ECO:0000313" key="17">
    <source>
        <dbReference type="RefSeq" id="XP_049315919.1"/>
    </source>
</evidence>
<keyword evidence="5" id="KW-0862">Zinc</keyword>
<feature type="compositionally biased region" description="Polar residues" evidence="12">
    <location>
        <begin position="289"/>
        <end position="300"/>
    </location>
</feature>
<dbReference type="SMART" id="SM00389">
    <property type="entry name" value="HOX"/>
    <property type="match status" value="3"/>
</dbReference>
<feature type="region of interest" description="Disordered" evidence="12">
    <location>
        <begin position="2555"/>
        <end position="2594"/>
    </location>
</feature>
<feature type="region of interest" description="Disordered" evidence="12">
    <location>
        <begin position="3396"/>
        <end position="3415"/>
    </location>
</feature>
<feature type="region of interest" description="Disordered" evidence="12">
    <location>
        <begin position="2186"/>
        <end position="2217"/>
    </location>
</feature>
<evidence type="ECO:0000256" key="3">
    <source>
        <dbReference type="ARBA" id="ARBA00022737"/>
    </source>
</evidence>
<dbReference type="InterPro" id="IPR017970">
    <property type="entry name" value="Homeobox_CS"/>
</dbReference>
<evidence type="ECO:0000256" key="1">
    <source>
        <dbReference type="ARBA" id="ARBA00004123"/>
    </source>
</evidence>
<proteinExistence type="predicted"/>
<feature type="domain" description="C2H2-type" evidence="14">
    <location>
        <begin position="2091"/>
        <end position="2118"/>
    </location>
</feature>
<dbReference type="PROSITE" id="PS00027">
    <property type="entry name" value="HOMEOBOX_1"/>
    <property type="match status" value="2"/>
</dbReference>
<feature type="compositionally biased region" description="Basic and acidic residues" evidence="12">
    <location>
        <begin position="2136"/>
        <end position="2146"/>
    </location>
</feature>
<dbReference type="Pfam" id="PF24056">
    <property type="entry name" value="zf-C2H2_ZFHX3"/>
    <property type="match status" value="1"/>
</dbReference>
<dbReference type="PANTHER" id="PTHR45891">
    <property type="entry name" value="ZINC FINGER HOMEOBOX PROTEIN"/>
    <property type="match status" value="1"/>
</dbReference>
<evidence type="ECO:0000256" key="4">
    <source>
        <dbReference type="ARBA" id="ARBA00022771"/>
    </source>
</evidence>
<evidence type="ECO:0000313" key="20">
    <source>
        <dbReference type="RefSeq" id="XP_049315922.1"/>
    </source>
</evidence>
<feature type="compositionally biased region" description="Polar residues" evidence="12">
    <location>
        <begin position="2506"/>
        <end position="2529"/>
    </location>
</feature>
<evidence type="ECO:0000313" key="16">
    <source>
        <dbReference type="RefSeq" id="XP_049315918.1"/>
    </source>
</evidence>
<feature type="domain" description="C2H2-type" evidence="14">
    <location>
        <begin position="2995"/>
        <end position="3022"/>
    </location>
</feature>
<feature type="compositionally biased region" description="Polar residues" evidence="12">
    <location>
        <begin position="2401"/>
        <end position="2412"/>
    </location>
</feature>
<feature type="compositionally biased region" description="Low complexity" evidence="12">
    <location>
        <begin position="1085"/>
        <end position="1095"/>
    </location>
</feature>
<dbReference type="InterPro" id="IPR001356">
    <property type="entry name" value="HD"/>
</dbReference>
<feature type="region of interest" description="Disordered" evidence="12">
    <location>
        <begin position="3443"/>
        <end position="3479"/>
    </location>
</feature>
<dbReference type="GeneID" id="105225707"/>
<feature type="DNA-binding region" description="Homeobox" evidence="10">
    <location>
        <begin position="2412"/>
        <end position="2471"/>
    </location>
</feature>
<feature type="region of interest" description="Disordered" evidence="12">
    <location>
        <begin position="3054"/>
        <end position="3077"/>
    </location>
</feature>
<feature type="domain" description="Homeobox" evidence="13">
    <location>
        <begin position="3480"/>
        <end position="3540"/>
    </location>
</feature>
<feature type="compositionally biased region" description="Low complexity" evidence="12">
    <location>
        <begin position="3445"/>
        <end position="3462"/>
    </location>
</feature>
<feature type="domain" description="C2H2-type" evidence="14">
    <location>
        <begin position="940"/>
        <end position="968"/>
    </location>
</feature>
<feature type="compositionally biased region" description="Basic and acidic residues" evidence="12">
    <location>
        <begin position="3401"/>
        <end position="3410"/>
    </location>
</feature>
<evidence type="ECO:0000256" key="9">
    <source>
        <dbReference type="PROSITE-ProRule" id="PRU00042"/>
    </source>
</evidence>
<dbReference type="PROSITE" id="PS50157">
    <property type="entry name" value="ZINC_FINGER_C2H2_2"/>
    <property type="match status" value="8"/>
</dbReference>
<keyword evidence="2" id="KW-0479">Metal-binding</keyword>
<dbReference type="InterPro" id="IPR013087">
    <property type="entry name" value="Znf_C2H2_type"/>
</dbReference>
<feature type="compositionally biased region" description="Polar residues" evidence="12">
    <location>
        <begin position="2151"/>
        <end position="2160"/>
    </location>
</feature>
<evidence type="ECO:0000259" key="14">
    <source>
        <dbReference type="PROSITE" id="PS50157"/>
    </source>
</evidence>
<keyword evidence="15" id="KW-1185">Reference proteome</keyword>
<keyword evidence="7 10" id="KW-0371">Homeobox</keyword>
<feature type="DNA-binding region" description="Homeobox" evidence="10">
    <location>
        <begin position="3482"/>
        <end position="3541"/>
    </location>
</feature>
<dbReference type="PANTHER" id="PTHR45891:SF3">
    <property type="entry name" value="ZINC FINGER PROTEIN 2"/>
    <property type="match status" value="1"/>
</dbReference>
<feature type="compositionally biased region" description="Low complexity" evidence="12">
    <location>
        <begin position="2958"/>
        <end position="2967"/>
    </location>
</feature>
<feature type="compositionally biased region" description="Low complexity" evidence="12">
    <location>
        <begin position="1663"/>
        <end position="1678"/>
    </location>
</feature>
<feature type="region of interest" description="Disordered" evidence="12">
    <location>
        <begin position="1232"/>
        <end position="1266"/>
    </location>
</feature>
<dbReference type="SUPFAM" id="SSF46689">
    <property type="entry name" value="Homeodomain-like"/>
    <property type="match status" value="3"/>
</dbReference>